<evidence type="ECO:0000256" key="4">
    <source>
        <dbReference type="ARBA" id="ARBA00022475"/>
    </source>
</evidence>
<comment type="caution">
    <text evidence="11">The sequence shown here is derived from an EMBL/GenBank/DDBJ whole genome shotgun (WGS) entry which is preliminary data.</text>
</comment>
<keyword evidence="5 8" id="KW-0812">Transmembrane</keyword>
<dbReference type="PROSITE" id="PS50928">
    <property type="entry name" value="ABC_TM1"/>
    <property type="match status" value="1"/>
</dbReference>
<dbReference type="AlphaFoldDB" id="I5BXD9"/>
<evidence type="ECO:0000256" key="8">
    <source>
        <dbReference type="RuleBase" id="RU363032"/>
    </source>
</evidence>
<evidence type="ECO:0000313" key="11">
    <source>
        <dbReference type="EMBL" id="EIM74241.1"/>
    </source>
</evidence>
<evidence type="ECO:0000256" key="6">
    <source>
        <dbReference type="ARBA" id="ARBA00022989"/>
    </source>
</evidence>
<keyword evidence="6 8" id="KW-1133">Transmembrane helix</keyword>
<dbReference type="GO" id="GO:0005886">
    <property type="term" value="C:plasma membrane"/>
    <property type="evidence" value="ECO:0007669"/>
    <property type="project" value="UniProtKB-SubCell"/>
</dbReference>
<feature type="region of interest" description="Disordered" evidence="9">
    <location>
        <begin position="1"/>
        <end position="45"/>
    </location>
</feature>
<comment type="subcellular location">
    <subcellularLocation>
        <location evidence="1 8">Cell membrane</location>
        <topology evidence="1 8">Multi-pass membrane protein</topology>
    </subcellularLocation>
</comment>
<dbReference type="PANTHER" id="PTHR42929">
    <property type="entry name" value="INNER MEMBRANE ABC TRANSPORTER PERMEASE PROTEIN YDCU-RELATED-RELATED"/>
    <property type="match status" value="1"/>
</dbReference>
<evidence type="ECO:0000259" key="10">
    <source>
        <dbReference type="PROSITE" id="PS50928"/>
    </source>
</evidence>
<dbReference type="GO" id="GO:0055085">
    <property type="term" value="P:transmembrane transport"/>
    <property type="evidence" value="ECO:0007669"/>
    <property type="project" value="InterPro"/>
</dbReference>
<dbReference type="PATRIC" id="fig|1189611.3.peg.2583"/>
<dbReference type="PANTHER" id="PTHR42929:SF1">
    <property type="entry name" value="INNER MEMBRANE ABC TRANSPORTER PERMEASE PROTEIN YDCU-RELATED"/>
    <property type="match status" value="1"/>
</dbReference>
<feature type="domain" description="ABC transmembrane type-1" evidence="10">
    <location>
        <begin position="79"/>
        <end position="285"/>
    </location>
</feature>
<feature type="transmembrane region" description="Helical" evidence="8">
    <location>
        <begin position="221"/>
        <end position="244"/>
    </location>
</feature>
<keyword evidence="7 8" id="KW-0472">Membrane</keyword>
<feature type="transmembrane region" description="Helical" evidence="8">
    <location>
        <begin position="85"/>
        <end position="105"/>
    </location>
</feature>
<gene>
    <name evidence="11" type="ORF">A33O_12729</name>
</gene>
<dbReference type="Pfam" id="PF00528">
    <property type="entry name" value="BPD_transp_1"/>
    <property type="match status" value="1"/>
</dbReference>
<proteinExistence type="inferred from homology"/>
<evidence type="ECO:0000256" key="5">
    <source>
        <dbReference type="ARBA" id="ARBA00022692"/>
    </source>
</evidence>
<feature type="transmembrane region" description="Helical" evidence="8">
    <location>
        <begin position="165"/>
        <end position="184"/>
    </location>
</feature>
<keyword evidence="3 8" id="KW-0813">Transport</keyword>
<feature type="transmembrane region" description="Helical" evidence="8">
    <location>
        <begin position="131"/>
        <end position="153"/>
    </location>
</feature>
<dbReference type="SUPFAM" id="SSF161098">
    <property type="entry name" value="MetI-like"/>
    <property type="match status" value="1"/>
</dbReference>
<feature type="transmembrane region" description="Helical" evidence="8">
    <location>
        <begin position="264"/>
        <end position="285"/>
    </location>
</feature>
<evidence type="ECO:0000256" key="3">
    <source>
        <dbReference type="ARBA" id="ARBA00022448"/>
    </source>
</evidence>
<evidence type="ECO:0000256" key="9">
    <source>
        <dbReference type="SAM" id="MobiDB-lite"/>
    </source>
</evidence>
<dbReference type="STRING" id="204799.GCA_001696575_01484"/>
<evidence type="ECO:0000256" key="7">
    <source>
        <dbReference type="ARBA" id="ARBA00023136"/>
    </source>
</evidence>
<dbReference type="CDD" id="cd06261">
    <property type="entry name" value="TM_PBP2"/>
    <property type="match status" value="1"/>
</dbReference>
<evidence type="ECO:0000256" key="2">
    <source>
        <dbReference type="ARBA" id="ARBA00007069"/>
    </source>
</evidence>
<dbReference type="InterPro" id="IPR035906">
    <property type="entry name" value="MetI-like_sf"/>
</dbReference>
<dbReference type="InterPro" id="IPR000515">
    <property type="entry name" value="MetI-like"/>
</dbReference>
<evidence type="ECO:0000313" key="12">
    <source>
        <dbReference type="Proteomes" id="UP000004622"/>
    </source>
</evidence>
<comment type="similarity">
    <text evidence="2">Belongs to the binding-protein-dependent transport system permease family. CysTW subfamily.</text>
</comment>
<accession>I5BXD9</accession>
<organism evidence="11 12">
    <name type="scientific">Nitratireductor aquibiodomus RA22</name>
    <dbReference type="NCBI Taxonomy" id="1189611"/>
    <lineage>
        <taxon>Bacteria</taxon>
        <taxon>Pseudomonadati</taxon>
        <taxon>Pseudomonadota</taxon>
        <taxon>Alphaproteobacteria</taxon>
        <taxon>Hyphomicrobiales</taxon>
        <taxon>Phyllobacteriaceae</taxon>
        <taxon>Nitratireductor</taxon>
    </lineage>
</organism>
<keyword evidence="4" id="KW-1003">Cell membrane</keyword>
<name>I5BXD9_9HYPH</name>
<dbReference type="Gene3D" id="1.10.3720.10">
    <property type="entry name" value="MetI-like"/>
    <property type="match status" value="1"/>
</dbReference>
<dbReference type="Proteomes" id="UP000004622">
    <property type="component" value="Unassembled WGS sequence"/>
</dbReference>
<evidence type="ECO:0000256" key="1">
    <source>
        <dbReference type="ARBA" id="ARBA00004651"/>
    </source>
</evidence>
<feature type="transmembrane region" description="Helical" evidence="8">
    <location>
        <begin position="196"/>
        <end position="214"/>
    </location>
</feature>
<protein>
    <submittedName>
        <fullName evidence="11">Binding-protein-dependent transport systems inner membrane component</fullName>
    </submittedName>
</protein>
<dbReference type="EMBL" id="AJXZ01000031">
    <property type="protein sequence ID" value="EIM74241.1"/>
    <property type="molecule type" value="Genomic_DNA"/>
</dbReference>
<sequence length="295" mass="32076">MRWSGGGQWVCPRTQHKVPTHVSESDGRTGAGVARGGLRGDRFSRSRGHPAFRGFRAEGSWTLASYAGFFESELNRTVFWRTLKLGAIVTAVSAVIGYATAYSIVTLPPTARGRMIGLVVMPLMISPVARTYAWIVILGRTGFVNETIVWLGLSDTPIRFLFTETAVFIGLLQLFLPLMILSLISALENMPKDAVPAARVLGANWLQVFVKVILPLTKEGLVIGGTLVFTGSLTAYITPAILGGSKVLMLETLLYQRVTVANDFASASIIAMILMVMSFSANLLLKRLATARNKR</sequence>
<reference evidence="11 12" key="1">
    <citation type="journal article" date="2012" name="J. Bacteriol.">
        <title>Genome Sequence of Nitratireductor aquibiodomus Strain RA22.</title>
        <authorList>
            <person name="Singh A."/>
            <person name="Jangir P.K."/>
            <person name="Kumari C."/>
            <person name="Sharma R."/>
        </authorList>
    </citation>
    <scope>NUCLEOTIDE SEQUENCE [LARGE SCALE GENOMIC DNA]</scope>
    <source>
        <strain evidence="11 12">RA22</strain>
    </source>
</reference>